<dbReference type="InterPro" id="IPR023346">
    <property type="entry name" value="Lysozyme-like_dom_sf"/>
</dbReference>
<dbReference type="Gene3D" id="1.10.530.10">
    <property type="match status" value="1"/>
</dbReference>
<dbReference type="SUPFAM" id="SSF53955">
    <property type="entry name" value="Lysozyme-like"/>
    <property type="match status" value="1"/>
</dbReference>
<dbReference type="InterPro" id="IPR008258">
    <property type="entry name" value="Transglycosylase_SLT_dom_1"/>
</dbReference>
<dbReference type="CDD" id="cd00254">
    <property type="entry name" value="LT-like"/>
    <property type="match status" value="1"/>
</dbReference>
<evidence type="ECO:0000256" key="3">
    <source>
        <dbReference type="SAM" id="MobiDB-lite"/>
    </source>
</evidence>
<keyword evidence="6" id="KW-1185">Reference proteome</keyword>
<feature type="domain" description="Transglycosylase SLT" evidence="4">
    <location>
        <begin position="60"/>
        <end position="166"/>
    </location>
</feature>
<dbReference type="Pfam" id="PF01464">
    <property type="entry name" value="SLT"/>
    <property type="match status" value="1"/>
</dbReference>
<evidence type="ECO:0000256" key="1">
    <source>
        <dbReference type="ARBA" id="ARBA00007734"/>
    </source>
</evidence>
<evidence type="ECO:0000313" key="6">
    <source>
        <dbReference type="Proteomes" id="UP000596977"/>
    </source>
</evidence>
<proteinExistence type="inferred from homology"/>
<feature type="region of interest" description="Disordered" evidence="3">
    <location>
        <begin position="212"/>
        <end position="259"/>
    </location>
</feature>
<comment type="similarity">
    <text evidence="2">Belongs to the virb1 family.</text>
</comment>
<evidence type="ECO:0000256" key="2">
    <source>
        <dbReference type="ARBA" id="ARBA00009387"/>
    </source>
</evidence>
<accession>A0A916RBS4</accession>
<dbReference type="RefSeq" id="WP_127074174.1">
    <property type="nucleotide sequence ID" value="NZ_BMKB01000003.1"/>
</dbReference>
<evidence type="ECO:0000313" key="5">
    <source>
        <dbReference type="EMBL" id="GGA48771.1"/>
    </source>
</evidence>
<name>A0A916RBS4_9HYPH</name>
<gene>
    <name evidence="5" type="ORF">GCM10011499_18250</name>
</gene>
<dbReference type="OrthoDB" id="9815002at2"/>
<dbReference type="Proteomes" id="UP000596977">
    <property type="component" value="Unassembled WGS sequence"/>
</dbReference>
<organism evidence="5 6">
    <name type="scientific">Pelagibacterium lentulum</name>
    <dbReference type="NCBI Taxonomy" id="2029865"/>
    <lineage>
        <taxon>Bacteria</taxon>
        <taxon>Pseudomonadati</taxon>
        <taxon>Pseudomonadota</taxon>
        <taxon>Alphaproteobacteria</taxon>
        <taxon>Hyphomicrobiales</taxon>
        <taxon>Devosiaceae</taxon>
        <taxon>Pelagibacterium</taxon>
    </lineage>
</organism>
<sequence>MPRPDHFIRSLRGLAGNIAARRIAIIVLLGFPNGELFVPTVYAEPVHPVDASLHHPTASYIAEAALRFGIPEHWITAVIEAESAGNVRAISSAGAMGLMQVMPDTWAELSERYGLGHDPFDPRNNVLAGTAYLREMFDRYGSVAAMLAAYNAGPGRYDDYVAKGRTLPAETLAYVASLLPLVDSEAVAALGQTAPPIPDDWRSAPVFVALGHGPNATNRHLSEDRQRTGPLPATAPQEGNIAPPSDTLFPNRPAFRAGQ</sequence>
<comment type="caution">
    <text evidence="5">The sequence shown here is derived from an EMBL/GenBank/DDBJ whole genome shotgun (WGS) entry which is preliminary data.</text>
</comment>
<dbReference type="EMBL" id="BMKB01000003">
    <property type="protein sequence ID" value="GGA48771.1"/>
    <property type="molecule type" value="Genomic_DNA"/>
</dbReference>
<comment type="similarity">
    <text evidence="1">Belongs to the transglycosylase Slt family.</text>
</comment>
<evidence type="ECO:0000259" key="4">
    <source>
        <dbReference type="Pfam" id="PF01464"/>
    </source>
</evidence>
<dbReference type="PANTHER" id="PTHR37423:SF2">
    <property type="entry name" value="MEMBRANE-BOUND LYTIC MUREIN TRANSGLYCOSYLASE C"/>
    <property type="match status" value="1"/>
</dbReference>
<protein>
    <recommendedName>
        <fullName evidence="4">Transglycosylase SLT domain-containing protein</fullName>
    </recommendedName>
</protein>
<reference evidence="5 6" key="1">
    <citation type="journal article" date="2014" name="Int. J. Syst. Evol. Microbiol.">
        <title>Complete genome sequence of Corynebacterium casei LMG S-19264T (=DSM 44701T), isolated from a smear-ripened cheese.</title>
        <authorList>
            <consortium name="US DOE Joint Genome Institute (JGI-PGF)"/>
            <person name="Walter F."/>
            <person name="Albersmeier A."/>
            <person name="Kalinowski J."/>
            <person name="Ruckert C."/>
        </authorList>
    </citation>
    <scope>NUCLEOTIDE SEQUENCE [LARGE SCALE GENOMIC DNA]</scope>
    <source>
        <strain evidence="5 6">CGMCC 1.15896</strain>
    </source>
</reference>
<dbReference type="PANTHER" id="PTHR37423">
    <property type="entry name" value="SOLUBLE LYTIC MUREIN TRANSGLYCOSYLASE-RELATED"/>
    <property type="match status" value="1"/>
</dbReference>
<dbReference type="AlphaFoldDB" id="A0A916RBS4"/>